<feature type="domain" description="VWFA" evidence="1">
    <location>
        <begin position="143"/>
        <end position="233"/>
    </location>
</feature>
<evidence type="ECO:0000313" key="3">
    <source>
        <dbReference type="Proteomes" id="UP000259421"/>
    </source>
</evidence>
<dbReference type="Gene3D" id="3.40.50.410">
    <property type="entry name" value="von Willebrand factor, type A domain"/>
    <property type="match status" value="1"/>
</dbReference>
<organism evidence="2 3">
    <name type="scientific">Caulobacter phage CcrBL9</name>
    <dbReference type="NCBI Taxonomy" id="2283270"/>
    <lineage>
        <taxon>Viruses</taxon>
        <taxon>Duplodnaviria</taxon>
        <taxon>Heunggongvirae</taxon>
        <taxon>Uroviricota</taxon>
        <taxon>Caudoviricetes</taxon>
        <taxon>Jeanschmidtviridae</taxon>
        <taxon>Bertelyvirus</taxon>
        <taxon>Bertelyvirus BL9</taxon>
    </lineage>
</organism>
<dbReference type="InterPro" id="IPR019303">
    <property type="entry name" value="vWA_TerF_C"/>
</dbReference>
<sequence>MSQLSVEKKAKAAGLAIEKIGITSIPPVRAGAVFDVSYSAKWMFENGTMQKSFDQLLGAAVRLDDDGNLDSYIFDHRALKITSATAEDFGTFMREKLLKVGDQHLWGSTSYAPIINLLVGDLFLGKAAPAAVKPTGMFGGLFGKKPEAPKAAPAPSNEPAVIFFLTDGDNSDAREAEAAIKACADKPIYFFMVGVGTATTFPFLQQMADKYDHVGFIAIRDLNISDEAMYASLFTPEFATFAKKIGGK</sequence>
<dbReference type="EMBL" id="MH588546">
    <property type="protein sequence ID" value="AXQ69275.1"/>
    <property type="molecule type" value="Genomic_DNA"/>
</dbReference>
<dbReference type="Pfam" id="PF10138">
    <property type="entry name" value="vWA-TerF-like"/>
    <property type="match status" value="2"/>
</dbReference>
<name>A0A385EE32_9CAUD</name>
<dbReference type="Proteomes" id="UP000259421">
    <property type="component" value="Segment"/>
</dbReference>
<protein>
    <submittedName>
        <fullName evidence="2">Putative tellurium resistance protein</fullName>
    </submittedName>
</protein>
<accession>A0A385EE32</accession>
<dbReference type="InterPro" id="IPR002035">
    <property type="entry name" value="VWF_A"/>
</dbReference>
<evidence type="ECO:0000313" key="2">
    <source>
        <dbReference type="EMBL" id="AXQ69275.1"/>
    </source>
</evidence>
<evidence type="ECO:0000259" key="1">
    <source>
        <dbReference type="PROSITE" id="PS50234"/>
    </source>
</evidence>
<dbReference type="PROSITE" id="PS50234">
    <property type="entry name" value="VWFA"/>
    <property type="match status" value="1"/>
</dbReference>
<dbReference type="SUPFAM" id="SSF53300">
    <property type="entry name" value="vWA-like"/>
    <property type="match status" value="1"/>
</dbReference>
<gene>
    <name evidence="2" type="ORF">CcrBL9_gp251c</name>
</gene>
<reference evidence="2 3" key="2">
    <citation type="submission" date="2018-09" db="EMBL/GenBank/DDBJ databases">
        <title>Giant CbK-like Caulobacter bacteriophages have genetically divergent genomes.</title>
        <authorList>
            <person name="Wilson K."/>
            <person name="Ely B."/>
        </authorList>
    </citation>
    <scope>NUCLEOTIDE SEQUENCE [LARGE SCALE GENOMIC DNA]</scope>
</reference>
<proteinExistence type="predicted"/>
<reference evidence="3" key="1">
    <citation type="submission" date="2018-07" db="EMBL/GenBank/DDBJ databases">
        <title>Giant CbK-like Caulobacter bacteriophages have genetically divergent genomes.</title>
        <authorList>
            <person name="Wilson K.M."/>
            <person name="Ely B."/>
        </authorList>
    </citation>
    <scope>NUCLEOTIDE SEQUENCE [LARGE SCALE GENOMIC DNA]</scope>
</reference>
<keyword evidence="3" id="KW-1185">Reference proteome</keyword>
<dbReference type="InterPro" id="IPR036465">
    <property type="entry name" value="vWFA_dom_sf"/>
</dbReference>